<evidence type="ECO:0000256" key="7">
    <source>
        <dbReference type="SAM" id="MobiDB-lite"/>
    </source>
</evidence>
<protein>
    <recommendedName>
        <fullName evidence="8">BHLH domain-containing protein</fullName>
    </recommendedName>
</protein>
<evidence type="ECO:0000313" key="10">
    <source>
        <dbReference type="Proteomes" id="UP000612746"/>
    </source>
</evidence>
<dbReference type="InterPro" id="IPR011598">
    <property type="entry name" value="bHLH_dom"/>
</dbReference>
<keyword evidence="4" id="KW-0804">Transcription</keyword>
<dbReference type="EMBL" id="JAEPRA010000008">
    <property type="protein sequence ID" value="KAG2181751.1"/>
    <property type="molecule type" value="Genomic_DNA"/>
</dbReference>
<gene>
    <name evidence="9" type="ORF">INT44_008566</name>
</gene>
<dbReference type="GO" id="GO:0005634">
    <property type="term" value="C:nucleus"/>
    <property type="evidence" value="ECO:0007669"/>
    <property type="project" value="UniProtKB-SubCell"/>
</dbReference>
<organism evidence="9 10">
    <name type="scientific">Umbelopsis vinacea</name>
    <dbReference type="NCBI Taxonomy" id="44442"/>
    <lineage>
        <taxon>Eukaryota</taxon>
        <taxon>Fungi</taxon>
        <taxon>Fungi incertae sedis</taxon>
        <taxon>Mucoromycota</taxon>
        <taxon>Mucoromycotina</taxon>
        <taxon>Umbelopsidomycetes</taxon>
        <taxon>Umbelopsidales</taxon>
        <taxon>Umbelopsidaceae</taxon>
        <taxon>Umbelopsis</taxon>
    </lineage>
</organism>
<dbReference type="GO" id="GO:0000981">
    <property type="term" value="F:DNA-binding transcription factor activity, RNA polymerase II-specific"/>
    <property type="evidence" value="ECO:0007669"/>
    <property type="project" value="TreeGrafter"/>
</dbReference>
<dbReference type="GO" id="GO:0046983">
    <property type="term" value="F:protein dimerization activity"/>
    <property type="evidence" value="ECO:0007669"/>
    <property type="project" value="InterPro"/>
</dbReference>
<dbReference type="InterPro" id="IPR036638">
    <property type="entry name" value="HLH_DNA-bd_sf"/>
</dbReference>
<dbReference type="CDD" id="cd11387">
    <property type="entry name" value="bHLHzip_USF_MITF"/>
    <property type="match status" value="1"/>
</dbReference>
<feature type="region of interest" description="Disordered" evidence="7">
    <location>
        <begin position="110"/>
        <end position="153"/>
    </location>
</feature>
<evidence type="ECO:0000256" key="4">
    <source>
        <dbReference type="ARBA" id="ARBA00023163"/>
    </source>
</evidence>
<sequence>MQLKYPTAYHLQILKDRQHPNDGDSLPMDEDRFLTETGYVDMRQLSYFSHLDGTGSHDSMPFKIASEPIFTNPSELIPPYQVDSLTIHGSIPIGIKNTYTHRMVPEGFNQAWSAPDSPNQAHSGLNSTPTHPYSMDHASLSASSYEDDPRTQANLQKAMERRRRRRESHNAVERRRRDHINECIQKIGFLLPDDTPEGKYNKSNKGSILQSSIEFIKSLEDQIAQYQSQVAQLEAELRLCRNSQ</sequence>
<dbReference type="OrthoDB" id="2392067at2759"/>
<dbReference type="PANTHER" id="PTHR45776:SF2">
    <property type="entry name" value="MIP04163P"/>
    <property type="match status" value="1"/>
</dbReference>
<name>A0A8H7PX66_9FUNG</name>
<dbReference type="PANTHER" id="PTHR45776">
    <property type="entry name" value="MIP04163P"/>
    <property type="match status" value="1"/>
</dbReference>
<feature type="domain" description="BHLH" evidence="8">
    <location>
        <begin position="164"/>
        <end position="219"/>
    </location>
</feature>
<evidence type="ECO:0000256" key="1">
    <source>
        <dbReference type="ARBA" id="ARBA00004123"/>
    </source>
</evidence>
<dbReference type="PROSITE" id="PS50888">
    <property type="entry name" value="BHLH"/>
    <property type="match status" value="1"/>
</dbReference>
<evidence type="ECO:0000256" key="3">
    <source>
        <dbReference type="ARBA" id="ARBA00023125"/>
    </source>
</evidence>
<keyword evidence="10" id="KW-1185">Reference proteome</keyword>
<accession>A0A8H7PX66</accession>
<feature type="compositionally biased region" description="Polar residues" evidence="7">
    <location>
        <begin position="110"/>
        <end position="131"/>
    </location>
</feature>
<keyword evidence="2" id="KW-0805">Transcription regulation</keyword>
<comment type="subcellular location">
    <subcellularLocation>
        <location evidence="1">Nucleus</location>
    </subcellularLocation>
</comment>
<keyword evidence="3" id="KW-0238">DNA-binding</keyword>
<evidence type="ECO:0000256" key="6">
    <source>
        <dbReference type="SAM" id="Coils"/>
    </source>
</evidence>
<feature type="coiled-coil region" evidence="6">
    <location>
        <begin position="216"/>
        <end position="243"/>
    </location>
</feature>
<dbReference type="GO" id="GO:0000978">
    <property type="term" value="F:RNA polymerase II cis-regulatory region sequence-specific DNA binding"/>
    <property type="evidence" value="ECO:0007669"/>
    <property type="project" value="TreeGrafter"/>
</dbReference>
<reference evidence="9" key="1">
    <citation type="submission" date="2020-12" db="EMBL/GenBank/DDBJ databases">
        <title>Metabolic potential, ecology and presence of endohyphal bacteria is reflected in genomic diversity of Mucoromycotina.</title>
        <authorList>
            <person name="Muszewska A."/>
            <person name="Okrasinska A."/>
            <person name="Steczkiewicz K."/>
            <person name="Drgas O."/>
            <person name="Orlowska M."/>
            <person name="Perlinska-Lenart U."/>
            <person name="Aleksandrzak-Piekarczyk T."/>
            <person name="Szatraj K."/>
            <person name="Zielenkiewicz U."/>
            <person name="Pilsyk S."/>
            <person name="Malc E."/>
            <person name="Mieczkowski P."/>
            <person name="Kruszewska J.S."/>
            <person name="Biernat P."/>
            <person name="Pawlowska J."/>
        </authorList>
    </citation>
    <scope>NUCLEOTIDE SEQUENCE</scope>
    <source>
        <strain evidence="9">WA0000051536</strain>
    </source>
</reference>
<dbReference type="AlphaFoldDB" id="A0A8H7PX66"/>
<evidence type="ECO:0000313" key="9">
    <source>
        <dbReference type="EMBL" id="KAG2181751.1"/>
    </source>
</evidence>
<dbReference type="SMART" id="SM00353">
    <property type="entry name" value="HLH"/>
    <property type="match status" value="1"/>
</dbReference>
<evidence type="ECO:0000256" key="5">
    <source>
        <dbReference type="ARBA" id="ARBA00023242"/>
    </source>
</evidence>
<dbReference type="Proteomes" id="UP000612746">
    <property type="component" value="Unassembled WGS sequence"/>
</dbReference>
<comment type="caution">
    <text evidence="9">The sequence shown here is derived from an EMBL/GenBank/DDBJ whole genome shotgun (WGS) entry which is preliminary data.</text>
</comment>
<keyword evidence="5" id="KW-0539">Nucleus</keyword>
<evidence type="ECO:0000256" key="2">
    <source>
        <dbReference type="ARBA" id="ARBA00023015"/>
    </source>
</evidence>
<evidence type="ECO:0000259" key="8">
    <source>
        <dbReference type="PROSITE" id="PS50888"/>
    </source>
</evidence>
<keyword evidence="6" id="KW-0175">Coiled coil</keyword>
<dbReference type="SUPFAM" id="SSF47459">
    <property type="entry name" value="HLH, helix-loop-helix DNA-binding domain"/>
    <property type="match status" value="1"/>
</dbReference>
<dbReference type="Gene3D" id="4.10.280.10">
    <property type="entry name" value="Helix-loop-helix DNA-binding domain"/>
    <property type="match status" value="1"/>
</dbReference>
<proteinExistence type="predicted"/>
<dbReference type="Pfam" id="PF00010">
    <property type="entry name" value="HLH"/>
    <property type="match status" value="1"/>
</dbReference>